<organism evidence="2 3">
    <name type="scientific">Actinomadura darangshiensis</name>
    <dbReference type="NCBI Taxonomy" id="705336"/>
    <lineage>
        <taxon>Bacteria</taxon>
        <taxon>Bacillati</taxon>
        <taxon>Actinomycetota</taxon>
        <taxon>Actinomycetes</taxon>
        <taxon>Streptosporangiales</taxon>
        <taxon>Thermomonosporaceae</taxon>
        <taxon>Actinomadura</taxon>
    </lineage>
</organism>
<comment type="caution">
    <text evidence="2">The sequence shown here is derived from an EMBL/GenBank/DDBJ whole genome shotgun (WGS) entry which is preliminary data.</text>
</comment>
<feature type="domain" description="Cyclic nucleotide-binding" evidence="1">
    <location>
        <begin position="459"/>
        <end position="514"/>
    </location>
</feature>
<evidence type="ECO:0000313" key="3">
    <source>
        <dbReference type="Proteomes" id="UP000295578"/>
    </source>
</evidence>
<dbReference type="Gene3D" id="1.25.40.10">
    <property type="entry name" value="Tetratricopeptide repeat domain"/>
    <property type="match status" value="1"/>
</dbReference>
<dbReference type="SUPFAM" id="SSF52540">
    <property type="entry name" value="P-loop containing nucleoside triphosphate hydrolases"/>
    <property type="match status" value="1"/>
</dbReference>
<proteinExistence type="predicted"/>
<name>A0A4R5BJE6_9ACTN</name>
<evidence type="ECO:0000259" key="1">
    <source>
        <dbReference type="PROSITE" id="PS50042"/>
    </source>
</evidence>
<dbReference type="Proteomes" id="UP000295578">
    <property type="component" value="Unassembled WGS sequence"/>
</dbReference>
<dbReference type="PANTHER" id="PTHR47691:SF3">
    <property type="entry name" value="HTH-TYPE TRANSCRIPTIONAL REGULATOR RV0890C-RELATED"/>
    <property type="match status" value="1"/>
</dbReference>
<dbReference type="EMBL" id="SMKY01000027">
    <property type="protein sequence ID" value="TDD86868.1"/>
    <property type="molecule type" value="Genomic_DNA"/>
</dbReference>
<dbReference type="Pfam" id="PF25872">
    <property type="entry name" value="HTH_77"/>
    <property type="match status" value="1"/>
</dbReference>
<dbReference type="InterPro" id="IPR027417">
    <property type="entry name" value="P-loop_NTPase"/>
</dbReference>
<evidence type="ECO:0000313" key="2">
    <source>
        <dbReference type="EMBL" id="TDD86868.1"/>
    </source>
</evidence>
<dbReference type="AlphaFoldDB" id="A0A4R5BJE6"/>
<dbReference type="PROSITE" id="PS50042">
    <property type="entry name" value="CNMP_BINDING_3"/>
    <property type="match status" value="1"/>
</dbReference>
<sequence length="714" mass="77087">MAGADVLRKGDLVPRSAALVGRQAELAELRRLFGTGRMVTVTGVGGVGKTRVALECARDLEDLFRDGAWMVPLSGLRDGSLLGHAIARTLRVVDQTARPQLDVLADHLSGKRLLLVLDTCEHLRDACAGVAEVLLKAAPGVHLLATSRQALGVGGERVLKLAPLETADPEAAPADAAARPAAVALFEERAASATGGFAVGDGNWRTVARLCHRLEGLPLALELAAGQLRRFSLEQLSDRLDDRFEMLVDGTADASKHVSRHDALRTTVGWSHELCTSQERLLWARLSVFAGDFDQRAVEHVCSDGVLPADRVPATLAGLIDKSILSRVGDETGVRYRLLDTLREYGAEWLGELGEQEEVRGRHRDWYLRLVEQCEREWFGAGQKEIFTRLLGEHANVSAALDYCLTAPGEARTGLRMAGALCFYWVGCGFLAEGRYWLDRALALDAAPTPARAKALWVDGYIAIKQGDTDAATVLLDAGRATALQTGDTIASANAVHRLGCVALVTDDHAQAATHFKDALAAYDSLGELNTSVIMARAEYAMTVAFQGDLPFAVELCEEVRAISEEHGEQWVKAYALYVLAFAAWTGGRVEEATDLARECVNISRTFHDLVCAVLGIELLAMFHAAGGRPRDAAALQGAAERIWRTVGLPLFGSAYFNAPHGEGEALARRALGDEAYGHFFEQGMDLDLDQAVAFALGERPNSLPLTEASDSRR</sequence>
<dbReference type="InterPro" id="IPR011990">
    <property type="entry name" value="TPR-like_helical_dom_sf"/>
</dbReference>
<reference evidence="2 3" key="1">
    <citation type="submission" date="2019-03" db="EMBL/GenBank/DDBJ databases">
        <title>Draft genome sequences of novel Actinobacteria.</title>
        <authorList>
            <person name="Sahin N."/>
            <person name="Ay H."/>
            <person name="Saygin H."/>
        </authorList>
    </citation>
    <scope>NUCLEOTIDE SEQUENCE [LARGE SCALE GENOMIC DNA]</scope>
    <source>
        <strain evidence="2 3">DSM 45941</strain>
    </source>
</reference>
<accession>A0A4R5BJE6</accession>
<dbReference type="SUPFAM" id="SSF48452">
    <property type="entry name" value="TPR-like"/>
    <property type="match status" value="2"/>
</dbReference>
<dbReference type="Gene3D" id="3.40.50.300">
    <property type="entry name" value="P-loop containing nucleotide triphosphate hydrolases"/>
    <property type="match status" value="1"/>
</dbReference>
<gene>
    <name evidence="2" type="ORF">E1293_09010</name>
</gene>
<keyword evidence="3" id="KW-1185">Reference proteome</keyword>
<dbReference type="InterPro" id="IPR000595">
    <property type="entry name" value="cNMP-bd_dom"/>
</dbReference>
<dbReference type="InterPro" id="IPR058852">
    <property type="entry name" value="HTH_77"/>
</dbReference>
<dbReference type="PRINTS" id="PR00364">
    <property type="entry name" value="DISEASERSIST"/>
</dbReference>
<dbReference type="RefSeq" id="WP_132195813.1">
    <property type="nucleotide sequence ID" value="NZ_SMKY01000027.1"/>
</dbReference>
<protein>
    <submittedName>
        <fullName evidence="2">Regulator</fullName>
    </submittedName>
</protein>
<dbReference type="OrthoDB" id="3194665at2"/>
<dbReference type="PANTHER" id="PTHR47691">
    <property type="entry name" value="REGULATOR-RELATED"/>
    <property type="match status" value="1"/>
</dbReference>